<dbReference type="EMBL" id="QZWG01000003">
    <property type="protein sequence ID" value="RZC19201.1"/>
    <property type="molecule type" value="Genomic_DNA"/>
</dbReference>
<accession>A0A0B2P5Y6</accession>
<dbReference type="PANTHER" id="PTHR13234:SF27">
    <property type="entry name" value="GAMMA INTERFERON INDUCIBLE LYSOSOMAL THIOL REDUCTASE"/>
    <property type="match status" value="1"/>
</dbReference>
<reference evidence="4" key="1">
    <citation type="submission" date="2014-07" db="EMBL/GenBank/DDBJ databases">
        <title>Identification of a novel salt tolerance gene in wild soybean by whole-genome sequencing.</title>
        <authorList>
            <person name="Lam H.-M."/>
            <person name="Qi X."/>
            <person name="Li M.-W."/>
            <person name="Liu X."/>
            <person name="Xie M."/>
            <person name="Ni M."/>
            <person name="Xu X."/>
        </authorList>
    </citation>
    <scope>NUCLEOTIDE SEQUENCE [LARGE SCALE GENOMIC DNA]</scope>
    <source>
        <tissue evidence="4">Root</tissue>
    </source>
</reference>
<gene>
    <name evidence="5" type="ORF">D0Y65_006141</name>
    <name evidence="4" type="ORF">glysoja_037498</name>
</gene>
<feature type="chain" id="PRO_5040562892" evidence="3">
    <location>
        <begin position="26"/>
        <end position="233"/>
    </location>
</feature>
<sequence>MVFPKLVITIALILVLFLFICESQGASYASASHNAGHGADINTSLAHQKVNLSVYYDSLCKTCAKFIIEDLRDIFGNNLISIVNLQLVPWANAYVNNTNKSISCQNGPDECELNSLESCALNLWSKVDIQYQFVNCFEFLAIKGTIKEWKEECLNQLGLPKEPFLNCFNMGNGTELGKTYINQIAQLDPPPSFVPWVVVNNQPVEKDYANFAHYVCKAYRGVVVPGVCNTLLK</sequence>
<dbReference type="Pfam" id="PF03227">
    <property type="entry name" value="GILT"/>
    <property type="match status" value="1"/>
</dbReference>
<evidence type="ECO:0000256" key="1">
    <source>
        <dbReference type="ARBA" id="ARBA00005679"/>
    </source>
</evidence>
<dbReference type="Proteomes" id="UP000289340">
    <property type="component" value="Chromosome 3"/>
</dbReference>
<evidence type="ECO:0000256" key="3">
    <source>
        <dbReference type="SAM" id="SignalP"/>
    </source>
</evidence>
<feature type="signal peptide" evidence="3">
    <location>
        <begin position="1"/>
        <end position="25"/>
    </location>
</feature>
<name>A0A0B2P5Y6_GLYSO</name>
<keyword evidence="3" id="KW-0732">Signal</keyword>
<dbReference type="SMR" id="A0A0B2P5Y6"/>
<evidence type="ECO:0000256" key="2">
    <source>
        <dbReference type="ARBA" id="ARBA00023180"/>
    </source>
</evidence>
<keyword evidence="6" id="KW-1185">Reference proteome</keyword>
<dbReference type="Proteomes" id="UP000053555">
    <property type="component" value="Unassembled WGS sequence"/>
</dbReference>
<dbReference type="Gramene" id="XM_028368666.1">
    <property type="protein sequence ID" value="XP_028224467.1"/>
    <property type="gene ID" value="LOC114406088"/>
</dbReference>
<evidence type="ECO:0000313" key="6">
    <source>
        <dbReference type="Proteomes" id="UP000289340"/>
    </source>
</evidence>
<reference evidence="5 6" key="2">
    <citation type="submission" date="2018-09" db="EMBL/GenBank/DDBJ databases">
        <title>A high-quality reference genome of wild soybean provides a powerful tool to mine soybean genomes.</title>
        <authorList>
            <person name="Xie M."/>
            <person name="Chung C.Y.L."/>
            <person name="Li M.-W."/>
            <person name="Wong F.-L."/>
            <person name="Chan T.-F."/>
            <person name="Lam H.-M."/>
        </authorList>
    </citation>
    <scope>NUCLEOTIDE SEQUENCE [LARGE SCALE GENOMIC DNA]</scope>
    <source>
        <strain evidence="6">cv. W05</strain>
        <tissue evidence="5">Hypocotyl of etiolated seedlings</tissue>
    </source>
</reference>
<comment type="similarity">
    <text evidence="1">Belongs to the GILT family.</text>
</comment>
<dbReference type="AlphaFoldDB" id="A0A0B2P5Y6"/>
<dbReference type="EMBL" id="KN670018">
    <property type="protein sequence ID" value="KHN03098.1"/>
    <property type="molecule type" value="Genomic_DNA"/>
</dbReference>
<dbReference type="GO" id="GO:0016671">
    <property type="term" value="F:oxidoreductase activity, acting on a sulfur group of donors, disulfide as acceptor"/>
    <property type="evidence" value="ECO:0007669"/>
    <property type="project" value="InterPro"/>
</dbReference>
<dbReference type="PANTHER" id="PTHR13234">
    <property type="entry name" value="GAMMA-INTERFERON INDUCIBLE LYSOSOMAL THIOL REDUCTASE GILT"/>
    <property type="match status" value="1"/>
</dbReference>
<dbReference type="InterPro" id="IPR004911">
    <property type="entry name" value="Interferon-induced_GILT"/>
</dbReference>
<organism evidence="4">
    <name type="scientific">Glycine soja</name>
    <name type="common">Wild soybean</name>
    <dbReference type="NCBI Taxonomy" id="3848"/>
    <lineage>
        <taxon>Eukaryota</taxon>
        <taxon>Viridiplantae</taxon>
        <taxon>Streptophyta</taxon>
        <taxon>Embryophyta</taxon>
        <taxon>Tracheophyta</taxon>
        <taxon>Spermatophyta</taxon>
        <taxon>Magnoliopsida</taxon>
        <taxon>eudicotyledons</taxon>
        <taxon>Gunneridae</taxon>
        <taxon>Pentapetalae</taxon>
        <taxon>rosids</taxon>
        <taxon>fabids</taxon>
        <taxon>Fabales</taxon>
        <taxon>Fabaceae</taxon>
        <taxon>Papilionoideae</taxon>
        <taxon>50 kb inversion clade</taxon>
        <taxon>NPAAA clade</taxon>
        <taxon>indigoferoid/millettioid clade</taxon>
        <taxon>Phaseoleae</taxon>
        <taxon>Glycine</taxon>
        <taxon>Glycine subgen. Soja</taxon>
    </lineage>
</organism>
<evidence type="ECO:0000313" key="4">
    <source>
        <dbReference type="EMBL" id="KHN03098.1"/>
    </source>
</evidence>
<keyword evidence="2" id="KW-0325">Glycoprotein</keyword>
<protein>
    <submittedName>
        <fullName evidence="4">Gamma-interferon-inducible lysosomal thiol reductase</fullName>
    </submittedName>
    <submittedName>
        <fullName evidence="5">Gamma-interferon-responsive lysosomal thiol protein isoform A</fullName>
    </submittedName>
</protein>
<proteinExistence type="inferred from homology"/>
<evidence type="ECO:0000313" key="5">
    <source>
        <dbReference type="EMBL" id="RZC19201.1"/>
    </source>
</evidence>